<reference evidence="4 5" key="1">
    <citation type="submission" date="2020-12" db="EMBL/GenBank/DDBJ databases">
        <title>Metabolic potential, ecology and presence of endohyphal bacteria is reflected in genomic diversity of Mucoromycotina.</title>
        <authorList>
            <person name="Muszewska A."/>
            <person name="Okrasinska A."/>
            <person name="Steczkiewicz K."/>
            <person name="Drgas O."/>
            <person name="Orlowska M."/>
            <person name="Perlinska-Lenart U."/>
            <person name="Aleksandrzak-Piekarczyk T."/>
            <person name="Szatraj K."/>
            <person name="Zielenkiewicz U."/>
            <person name="Pilsyk S."/>
            <person name="Malc E."/>
            <person name="Mieczkowski P."/>
            <person name="Kruszewska J.S."/>
            <person name="Biernat P."/>
            <person name="Pawlowska J."/>
        </authorList>
    </citation>
    <scope>NUCLEOTIDE SEQUENCE [LARGE SCALE GENOMIC DNA]</scope>
    <source>
        <strain evidence="4 5">CBS 142.35</strain>
    </source>
</reference>
<comment type="caution">
    <text evidence="4">The sequence shown here is derived from an EMBL/GenBank/DDBJ whole genome shotgun (WGS) entry which is preliminary data.</text>
</comment>
<protein>
    <recommendedName>
        <fullName evidence="6">Importin subunit alpha</fullName>
    </recommendedName>
</protein>
<dbReference type="PANTHER" id="PTHR23316">
    <property type="entry name" value="IMPORTIN ALPHA"/>
    <property type="match status" value="1"/>
</dbReference>
<dbReference type="Gene3D" id="1.25.10.10">
    <property type="entry name" value="Leucine-rich Repeat Variant"/>
    <property type="match status" value="1"/>
</dbReference>
<dbReference type="Proteomes" id="UP000646827">
    <property type="component" value="Unassembled WGS sequence"/>
</dbReference>
<comment type="similarity">
    <text evidence="1">Belongs to the importin alpha family.</text>
</comment>
<evidence type="ECO:0000256" key="2">
    <source>
        <dbReference type="ARBA" id="ARBA00022448"/>
    </source>
</evidence>
<keyword evidence="3" id="KW-0653">Protein transport</keyword>
<proteinExistence type="inferred from homology"/>
<keyword evidence="5" id="KW-1185">Reference proteome</keyword>
<dbReference type="InterPro" id="IPR000225">
    <property type="entry name" value="Armadillo"/>
</dbReference>
<evidence type="ECO:0000313" key="4">
    <source>
        <dbReference type="EMBL" id="KAG2226823.1"/>
    </source>
</evidence>
<dbReference type="OrthoDB" id="29145at2759"/>
<dbReference type="InterPro" id="IPR011989">
    <property type="entry name" value="ARM-like"/>
</dbReference>
<evidence type="ECO:0008006" key="6">
    <source>
        <dbReference type="Google" id="ProtNLM"/>
    </source>
</evidence>
<evidence type="ECO:0000256" key="3">
    <source>
        <dbReference type="ARBA" id="ARBA00022927"/>
    </source>
</evidence>
<dbReference type="GO" id="GO:0015031">
    <property type="term" value="P:protein transport"/>
    <property type="evidence" value="ECO:0007669"/>
    <property type="project" value="UniProtKB-KW"/>
</dbReference>
<accession>A0A8H7VS70</accession>
<dbReference type="Pfam" id="PF00514">
    <property type="entry name" value="Arm"/>
    <property type="match status" value="1"/>
</dbReference>
<evidence type="ECO:0000313" key="5">
    <source>
        <dbReference type="Proteomes" id="UP000646827"/>
    </source>
</evidence>
<organism evidence="4 5">
    <name type="scientific">Circinella minor</name>
    <dbReference type="NCBI Taxonomy" id="1195481"/>
    <lineage>
        <taxon>Eukaryota</taxon>
        <taxon>Fungi</taxon>
        <taxon>Fungi incertae sedis</taxon>
        <taxon>Mucoromycota</taxon>
        <taxon>Mucoromycotina</taxon>
        <taxon>Mucoromycetes</taxon>
        <taxon>Mucorales</taxon>
        <taxon>Lichtheimiaceae</taxon>
        <taxon>Circinella</taxon>
    </lineage>
</organism>
<name>A0A8H7VS70_9FUNG</name>
<keyword evidence="2" id="KW-0813">Transport</keyword>
<dbReference type="SUPFAM" id="SSF48371">
    <property type="entry name" value="ARM repeat"/>
    <property type="match status" value="1"/>
</dbReference>
<gene>
    <name evidence="4" type="ORF">INT45_005788</name>
</gene>
<dbReference type="EMBL" id="JAEPRB010000013">
    <property type="protein sequence ID" value="KAG2226823.1"/>
    <property type="molecule type" value="Genomic_DNA"/>
</dbReference>
<sequence length="556" mass="62626">MTTEDEFDPEDILFEINRKLANVSITHLTFDSEHDTVDKSNLPEIKYYLCSSQPNERECFQSVQMLRKYLTQAHSSNTCVDDILSLGVLPRLRELLVLHDQHDIQFEAAWIVTNIAAGTSKQTEMLVNADFIIGLLECLHSQQTTINVKTQAAWALSNFAGESPQLRQLLIQNDALGAVAQVLLDLTTKAKEDAREYGCYGDTTTIFDDEMLTDIKALTWTISNMSRGGFYTADYWSKYLVAFDALSQCILFDHSDLWIDGGWGLSRILHNMHGVTPFYENFTFSPRLPSRLADLLYESGRSIIIPILRTLINITSLPDTHCMKLIDKHLVRNLLSYMSPEIETSVRRDTYLVIANLAACNEDFVEKTTTSEWTITSKRKAATMPEEWKITTDALWIICNFLTACSEEGVITLLNEFPELPRSLLKLLHYDRYSLPVQVANKTLDAMIQLIEKAGKHHGNDWYVDSWKSLGVERTIEQLMEVHPTSRNLIDSCNELIGLVASSITTTKTSAGGGMAAAFGLNIPRKNASASKRRILHGFEDGDVRLIENAVGKLSI</sequence>
<dbReference type="SMART" id="SM00185">
    <property type="entry name" value="ARM"/>
    <property type="match status" value="2"/>
</dbReference>
<dbReference type="AlphaFoldDB" id="A0A8H7VS70"/>
<dbReference type="InterPro" id="IPR016024">
    <property type="entry name" value="ARM-type_fold"/>
</dbReference>
<evidence type="ECO:0000256" key="1">
    <source>
        <dbReference type="ARBA" id="ARBA00010394"/>
    </source>
</evidence>